<keyword evidence="5" id="KW-1185">Reference proteome</keyword>
<comment type="caution">
    <text evidence="4">The sequence shown here is derived from an EMBL/GenBank/DDBJ whole genome shotgun (WGS) entry which is preliminary data.</text>
</comment>
<gene>
    <name evidence="4" type="ORF">BC938DRAFT_478419</name>
</gene>
<feature type="compositionally biased region" description="Polar residues" evidence="2">
    <location>
        <begin position="345"/>
        <end position="356"/>
    </location>
</feature>
<dbReference type="PANTHER" id="PTHR11361">
    <property type="entry name" value="DNA MISMATCH REPAIR PROTEIN MUTS FAMILY MEMBER"/>
    <property type="match status" value="1"/>
</dbReference>
<sequence>MMRTRLCTDQAHSLVMQDNSSTKPNNEDDDFDPIEDFSPDDPLRDRPEFSHVQPADNGQEPEGPEAEGPEYKDPEDENANVDASQTTTHPPPPPQLCSSPRQPFSPDTSTYPPTWVDDDRGSLHSAYSVAQRIKRRAMREQREREEEKEMGRKKRAGSSDVRGISVETGVEDLVDEMICVEAEAEADGNDIQHPELIQENHPTCQERPVPSPNRQNDPSPTTQRPPGISTSFLSSPRPSTWHPGDMTGPLTTTTGRFPIRQHVARPSSSSSAESPSQFAVRTDLGLKPQKKDQQVQNLDGEDEGLLSLCSSSSSSIFSLAPSPPPLSSLHDQQQQQQQQQRGPSIPTNLARSQPPSHTFCAPMPPRAPSPSVNSRASTPVNWAVGDVRERLRGLEEGHEKELRGDMGEEVQRRRVRFVGENEIEGGDGEVPVAGVVDSRLEESGEGAEDGYARNEEFGDGMSEKVIMAINYTHRRLGCAYYNSTTERLCLMEDMEEAPPFDLVKMLKFQICPTTILTSARADEAFLTLLKANEMGLTHPPPVDLHSSTAFAHTSGRTRLLSTRIRTMTRGSRWNDANKKDVYLYLAGFVDMESQVTVGCVGALIGYLNRIRAEGLLPETSEDEDRPLEVLGVEPFSLSTIMHTNADTLSSLQIFEDESHPNMHQSRGKEGLSLFGILNNTRTTLGASLLKQWFLRPVLDFVLLDHRHRTIECLLLPENLHVAEQVGSCLRNVKNVPRILDSMRGRVGVTEWQKILQFAYYCLRIRNLVRELTNCDVPVMNRIKETFVVNDLKDVGSFINDVIDFDESVTENRFVVKQHVDEELDELKRVYAGLDEFLFQIAQEISTTIPSNFASTLNVIYFPQLGYLITVPLRSEWKKEEDFQIEGLYYQFSTATTVYYKNDRMRQLDETLGDIHGLIVDKEIEIMQMLSERVLEYAPLLICTAEVCAELDCLLSLADAARKYNYCRPTMANENVLKIVRGRHPLQELCVDVFIPNDTYLIGGRGVTRHQGLAENDDDREPGESDSRLTSSSSERNSNHAECGDQARESGGVNSVILLSGANYSGKSVYLKQVGNGEG</sequence>
<dbReference type="InterPro" id="IPR007696">
    <property type="entry name" value="DNA_mismatch_repair_MutS_core"/>
</dbReference>
<proteinExistence type="inferred from homology"/>
<dbReference type="GO" id="GO:0140664">
    <property type="term" value="F:ATP-dependent DNA damage sensor activity"/>
    <property type="evidence" value="ECO:0007669"/>
    <property type="project" value="InterPro"/>
</dbReference>
<feature type="compositionally biased region" description="Polar residues" evidence="2">
    <location>
        <begin position="212"/>
        <end position="238"/>
    </location>
</feature>
<feature type="compositionally biased region" description="Basic and acidic residues" evidence="2">
    <location>
        <begin position="1036"/>
        <end position="1047"/>
    </location>
</feature>
<organism evidence="4 5">
    <name type="scientific">Jimgerdemannia flammicorona</name>
    <dbReference type="NCBI Taxonomy" id="994334"/>
    <lineage>
        <taxon>Eukaryota</taxon>
        <taxon>Fungi</taxon>
        <taxon>Fungi incertae sedis</taxon>
        <taxon>Mucoromycota</taxon>
        <taxon>Mucoromycotina</taxon>
        <taxon>Endogonomycetes</taxon>
        <taxon>Endogonales</taxon>
        <taxon>Endogonaceae</taxon>
        <taxon>Jimgerdemannia</taxon>
    </lineage>
</organism>
<dbReference type="Gene3D" id="1.10.1420.10">
    <property type="match status" value="1"/>
</dbReference>
<feature type="compositionally biased region" description="Acidic residues" evidence="2">
    <location>
        <begin position="62"/>
        <end position="79"/>
    </location>
</feature>
<evidence type="ECO:0000313" key="4">
    <source>
        <dbReference type="EMBL" id="RUS31118.1"/>
    </source>
</evidence>
<feature type="compositionally biased region" description="Low complexity" evidence="2">
    <location>
        <begin position="327"/>
        <end position="344"/>
    </location>
</feature>
<dbReference type="SMART" id="SM00533">
    <property type="entry name" value="MUTSd"/>
    <property type="match status" value="1"/>
</dbReference>
<dbReference type="GO" id="GO:0005524">
    <property type="term" value="F:ATP binding"/>
    <property type="evidence" value="ECO:0007669"/>
    <property type="project" value="InterPro"/>
</dbReference>
<dbReference type="GO" id="GO:0006298">
    <property type="term" value="P:mismatch repair"/>
    <property type="evidence" value="ECO:0007669"/>
    <property type="project" value="InterPro"/>
</dbReference>
<feature type="compositionally biased region" description="Low complexity" evidence="2">
    <location>
        <begin position="266"/>
        <end position="276"/>
    </location>
</feature>
<protein>
    <recommendedName>
        <fullName evidence="3">DNA mismatch repair protein MutS core domain-containing protein</fullName>
    </recommendedName>
</protein>
<dbReference type="GO" id="GO:0005634">
    <property type="term" value="C:nucleus"/>
    <property type="evidence" value="ECO:0007669"/>
    <property type="project" value="TreeGrafter"/>
</dbReference>
<dbReference type="Proteomes" id="UP000274822">
    <property type="component" value="Unassembled WGS sequence"/>
</dbReference>
<evidence type="ECO:0000256" key="2">
    <source>
        <dbReference type="SAM" id="MobiDB-lite"/>
    </source>
</evidence>
<dbReference type="GO" id="GO:0051026">
    <property type="term" value="P:chiasma assembly"/>
    <property type="evidence" value="ECO:0007669"/>
    <property type="project" value="TreeGrafter"/>
</dbReference>
<feature type="compositionally biased region" description="Basic and acidic residues" evidence="2">
    <location>
        <begin position="138"/>
        <end position="150"/>
    </location>
</feature>
<feature type="domain" description="DNA mismatch repair protein MutS core" evidence="3">
    <location>
        <begin position="668"/>
        <end position="989"/>
    </location>
</feature>
<dbReference type="PANTHER" id="PTHR11361:SF20">
    <property type="entry name" value="MUTS PROTEIN HOMOLOG 5"/>
    <property type="match status" value="1"/>
</dbReference>
<dbReference type="SUPFAM" id="SSF48334">
    <property type="entry name" value="DNA repair protein MutS, domain III"/>
    <property type="match status" value="1"/>
</dbReference>
<comment type="similarity">
    <text evidence="1">Belongs to the DNA mismatch repair MutS family.</text>
</comment>
<feature type="region of interest" description="Disordered" evidence="2">
    <location>
        <begin position="314"/>
        <end position="377"/>
    </location>
</feature>
<dbReference type="InterPro" id="IPR036187">
    <property type="entry name" value="DNA_mismatch_repair_MutS_sf"/>
</dbReference>
<evidence type="ECO:0000259" key="3">
    <source>
        <dbReference type="SMART" id="SM00533"/>
    </source>
</evidence>
<dbReference type="Pfam" id="PF05192">
    <property type="entry name" value="MutS_III"/>
    <property type="match status" value="1"/>
</dbReference>
<evidence type="ECO:0000256" key="1">
    <source>
        <dbReference type="ARBA" id="ARBA00006271"/>
    </source>
</evidence>
<dbReference type="InterPro" id="IPR045076">
    <property type="entry name" value="MutS"/>
</dbReference>
<feature type="region of interest" description="Disordered" evidence="2">
    <location>
        <begin position="1010"/>
        <end position="1047"/>
    </location>
</feature>
<feature type="region of interest" description="Disordered" evidence="2">
    <location>
        <begin position="1"/>
        <end position="171"/>
    </location>
</feature>
<accession>A0A433QMY5</accession>
<dbReference type="GO" id="GO:0030983">
    <property type="term" value="F:mismatched DNA binding"/>
    <property type="evidence" value="ECO:0007669"/>
    <property type="project" value="InterPro"/>
</dbReference>
<dbReference type="Gene3D" id="3.40.50.300">
    <property type="entry name" value="P-loop containing nucleotide triphosphate hydrolases"/>
    <property type="match status" value="1"/>
</dbReference>
<feature type="region of interest" description="Disordered" evidence="2">
    <location>
        <begin position="184"/>
        <end position="295"/>
    </location>
</feature>
<reference evidence="4 5" key="1">
    <citation type="journal article" date="2018" name="New Phytol.">
        <title>Phylogenomics of Endogonaceae and evolution of mycorrhizas within Mucoromycota.</title>
        <authorList>
            <person name="Chang Y."/>
            <person name="Desiro A."/>
            <person name="Na H."/>
            <person name="Sandor L."/>
            <person name="Lipzen A."/>
            <person name="Clum A."/>
            <person name="Barry K."/>
            <person name="Grigoriev I.V."/>
            <person name="Martin F.M."/>
            <person name="Stajich J.E."/>
            <person name="Smith M.E."/>
            <person name="Bonito G."/>
            <person name="Spatafora J.W."/>
        </authorList>
    </citation>
    <scope>NUCLEOTIDE SEQUENCE [LARGE SCALE GENOMIC DNA]</scope>
    <source>
        <strain evidence="4 5">AD002</strain>
    </source>
</reference>
<dbReference type="EMBL" id="RBNJ01003273">
    <property type="protein sequence ID" value="RUS31118.1"/>
    <property type="molecule type" value="Genomic_DNA"/>
</dbReference>
<dbReference type="AlphaFoldDB" id="A0A433QMY5"/>
<feature type="compositionally biased region" description="Acidic residues" evidence="2">
    <location>
        <begin position="27"/>
        <end position="39"/>
    </location>
</feature>
<name>A0A433QMY5_9FUNG</name>
<evidence type="ECO:0000313" key="5">
    <source>
        <dbReference type="Proteomes" id="UP000274822"/>
    </source>
</evidence>
<dbReference type="InterPro" id="IPR027417">
    <property type="entry name" value="P-loop_NTPase"/>
</dbReference>